<dbReference type="AlphaFoldDB" id="A0A346XZT2"/>
<keyword evidence="2" id="KW-1185">Reference proteome</keyword>
<reference evidence="1 2" key="1">
    <citation type="submission" date="2018-09" db="EMBL/GenBank/DDBJ databases">
        <title>Complete genome sequence of Euzebya sp. DY32-46 isolated from seawater of Pacific Ocean.</title>
        <authorList>
            <person name="Xu L."/>
            <person name="Wu Y.-H."/>
            <person name="Xu X.-W."/>
        </authorList>
    </citation>
    <scope>NUCLEOTIDE SEQUENCE [LARGE SCALE GENOMIC DNA]</scope>
    <source>
        <strain evidence="1 2">DY32-46</strain>
    </source>
</reference>
<dbReference type="GO" id="GO:0005576">
    <property type="term" value="C:extracellular region"/>
    <property type="evidence" value="ECO:0007669"/>
    <property type="project" value="TreeGrafter"/>
</dbReference>
<protein>
    <recommendedName>
        <fullName evidence="3">Choice-of-anchor B family protein</fullName>
    </recommendedName>
</protein>
<accession>A0A346XZT2</accession>
<evidence type="ECO:0008006" key="3">
    <source>
        <dbReference type="Google" id="ProtNLM"/>
    </source>
</evidence>
<gene>
    <name evidence="1" type="ORF">DVS28_a3050</name>
</gene>
<name>A0A346XZT2_9ACTN</name>
<evidence type="ECO:0000313" key="1">
    <source>
        <dbReference type="EMBL" id="AXV07729.1"/>
    </source>
</evidence>
<proteinExistence type="predicted"/>
<evidence type="ECO:0000313" key="2">
    <source>
        <dbReference type="Proteomes" id="UP000264006"/>
    </source>
</evidence>
<dbReference type="RefSeq" id="WP_114592178.1">
    <property type="nucleotide sequence ID" value="NZ_CP031165.1"/>
</dbReference>
<dbReference type="PANTHER" id="PTHR38787:SF3">
    <property type="entry name" value="REGULATORY P DOMAIN-CONTAINING PROTEIN"/>
    <property type="match status" value="1"/>
</dbReference>
<dbReference type="NCBIfam" id="TIGR04312">
    <property type="entry name" value="choice_anch_B"/>
    <property type="match status" value="1"/>
</dbReference>
<dbReference type="Proteomes" id="UP000264006">
    <property type="component" value="Chromosome"/>
</dbReference>
<organism evidence="1 2">
    <name type="scientific">Euzebya pacifica</name>
    <dbReference type="NCBI Taxonomy" id="1608957"/>
    <lineage>
        <taxon>Bacteria</taxon>
        <taxon>Bacillati</taxon>
        <taxon>Actinomycetota</taxon>
        <taxon>Nitriliruptoria</taxon>
        <taxon>Euzebyales</taxon>
    </lineage>
</organism>
<dbReference type="PANTHER" id="PTHR38787">
    <property type="entry name" value="REGULATORY P DOMAIN-CONTAINING PROTEIN"/>
    <property type="match status" value="1"/>
</dbReference>
<sequence>MTRRTSSVLIALVALLGIAAANPMALLEQLMAEQRAHVHKPGYAATAEIPTDTVTDVPCKDGKALDFACDNVDLLAFWPSADFGGILSMDPTGQVFSGNSDVWGWTDADTGTEIAMIGHANGTAFFRVNDGTDAEYLGSVVNTAAQHAIWHDIKTVNDHALIVSESAPNHGMQVVDLSALVDAPAVPAGTPLLPDAIFTGSGSQHNVVTNDDTDFAYIVGGGLKLRTPIGGIGIASECDGGLFMIDMADPLNPVDAGCYEGDEYIHDAQCVTYAGPDTRYTGREICATFSEDYMSFVDVTDKANPQTVGRLGYDDTQYTHQGWFTEDFRYVLMNDELDEMRASNVTHTRTLVIDATDLTAPVLHHTAMRDGTDGNPATPSIDHNNYTHEGLAYQSNYTAGLRIIDMDGLDAATPVWDEVAFFDTYPADDAATFNGTWSNYPYFDSGVIVVSGIGEGIFFLKLDDAVTSTIE</sequence>
<dbReference type="EMBL" id="CP031165">
    <property type="protein sequence ID" value="AXV07729.1"/>
    <property type="molecule type" value="Genomic_DNA"/>
</dbReference>
<dbReference type="InterPro" id="IPR027589">
    <property type="entry name" value="Choice_anch_B"/>
</dbReference>
<dbReference type="OrthoDB" id="9815940at2"/>
<dbReference type="KEGG" id="euz:DVS28_a3050"/>